<evidence type="ECO:0000256" key="4">
    <source>
        <dbReference type="ARBA" id="ARBA00022679"/>
    </source>
</evidence>
<dbReference type="OrthoDB" id="9801834at2"/>
<dbReference type="AlphaFoldDB" id="A0A1H7DS56"/>
<keyword evidence="5 6" id="KW-0663">Pyridoxal phosphate</keyword>
<dbReference type="InterPro" id="IPR005814">
    <property type="entry name" value="Aminotrans_3"/>
</dbReference>
<organism evidence="7 8">
    <name type="scientific">Cribrihabitans marinus</name>
    <dbReference type="NCBI Taxonomy" id="1227549"/>
    <lineage>
        <taxon>Bacteria</taxon>
        <taxon>Pseudomonadati</taxon>
        <taxon>Pseudomonadota</taxon>
        <taxon>Alphaproteobacteria</taxon>
        <taxon>Rhodobacterales</taxon>
        <taxon>Paracoccaceae</taxon>
        <taxon>Cribrihabitans</taxon>
    </lineage>
</organism>
<accession>A0A1H7DS56</accession>
<dbReference type="InterPro" id="IPR015422">
    <property type="entry name" value="PyrdxlP-dep_Trfase_small"/>
</dbReference>
<keyword evidence="3 7" id="KW-0032">Aminotransferase</keyword>
<dbReference type="GO" id="GO:0030170">
    <property type="term" value="F:pyridoxal phosphate binding"/>
    <property type="evidence" value="ECO:0007669"/>
    <property type="project" value="InterPro"/>
</dbReference>
<dbReference type="PIRSF" id="PIRSF000521">
    <property type="entry name" value="Transaminase_4ab_Lys_Orn"/>
    <property type="match status" value="1"/>
</dbReference>
<evidence type="ECO:0000256" key="2">
    <source>
        <dbReference type="ARBA" id="ARBA00008954"/>
    </source>
</evidence>
<comment type="similarity">
    <text evidence="2 6">Belongs to the class-III pyridoxal-phosphate-dependent aminotransferase family.</text>
</comment>
<keyword evidence="8" id="KW-1185">Reference proteome</keyword>
<dbReference type="STRING" id="1227549.SAMN05444007_11356"/>
<dbReference type="InterPro" id="IPR015424">
    <property type="entry name" value="PyrdxlP-dep_Trfase"/>
</dbReference>
<proteinExistence type="inferred from homology"/>
<dbReference type="RefSeq" id="WP_092370724.1">
    <property type="nucleotide sequence ID" value="NZ_BMGV01000012.1"/>
</dbReference>
<keyword evidence="4 7" id="KW-0808">Transferase</keyword>
<dbReference type="PROSITE" id="PS00600">
    <property type="entry name" value="AA_TRANSFER_CLASS_3"/>
    <property type="match status" value="1"/>
</dbReference>
<protein>
    <submittedName>
        <fullName evidence="7">Adenosylmethionine-8-amino-7-oxononanoate aminotransferase</fullName>
    </submittedName>
</protein>
<sequence length="450" mass="49473">MTIQNMQMPDHLWRPITQHSTLSGITPPRMVKGEGVWLTDDKGNRFIDSLAGLWTVNVGYGRKEIAAVAAEQMEQLAYLAPMMTSDPVVDFAEKLQTMLGFEAHVYFSVSGSEANETAIKMARQYHLQNGKQGENRFKIISRYRGYHGNTLGAMTATGQAERKMGYEPGAPGFVHVMPPYPYRRHEKLTVEEHGAEMLTLLEETIIHEGAQTVAAVLMEPMITGGGVLVPPDNYVKGVREICDRYGVLLIFDEVVSGFGRLGQMFGHRIWGTEADIFTFAKGLASGYMPIAATVAKKHIFDGFLGEPGEMKHFRQVNTFGGHTVACAVGLKNVQIIEDEDLPANGQRMGDYFRSRIREELGDHPLVGEVRGMGLLTGIEMVSDRSAKTPLSEDRLNVLTRTAIANGIILGRNSNTIPGRCNVLLIAPPLVVNEEETDRIVAAIKAGVEAC</sequence>
<gene>
    <name evidence="7" type="ORF">SAMN05444007_11356</name>
</gene>
<dbReference type="GO" id="GO:0005829">
    <property type="term" value="C:cytosol"/>
    <property type="evidence" value="ECO:0007669"/>
    <property type="project" value="TreeGrafter"/>
</dbReference>
<dbReference type="Pfam" id="PF00202">
    <property type="entry name" value="Aminotran_3"/>
    <property type="match status" value="1"/>
</dbReference>
<dbReference type="PANTHER" id="PTHR43094">
    <property type="entry name" value="AMINOTRANSFERASE"/>
    <property type="match status" value="1"/>
</dbReference>
<evidence type="ECO:0000256" key="3">
    <source>
        <dbReference type="ARBA" id="ARBA00022576"/>
    </source>
</evidence>
<dbReference type="EMBL" id="FNYD01000013">
    <property type="protein sequence ID" value="SEK04583.1"/>
    <property type="molecule type" value="Genomic_DNA"/>
</dbReference>
<name>A0A1H7DS56_9RHOB</name>
<evidence type="ECO:0000256" key="5">
    <source>
        <dbReference type="ARBA" id="ARBA00022898"/>
    </source>
</evidence>
<dbReference type="SUPFAM" id="SSF53383">
    <property type="entry name" value="PLP-dependent transferases"/>
    <property type="match status" value="1"/>
</dbReference>
<dbReference type="FunFam" id="3.40.640.10:FF:000014">
    <property type="entry name" value="Adenosylmethionine-8-amino-7-oxononanoate aminotransferase, probable"/>
    <property type="match status" value="1"/>
</dbReference>
<dbReference type="GO" id="GO:0008483">
    <property type="term" value="F:transaminase activity"/>
    <property type="evidence" value="ECO:0007669"/>
    <property type="project" value="UniProtKB-KW"/>
</dbReference>
<evidence type="ECO:0000313" key="8">
    <source>
        <dbReference type="Proteomes" id="UP000199379"/>
    </source>
</evidence>
<evidence type="ECO:0000256" key="6">
    <source>
        <dbReference type="RuleBase" id="RU003560"/>
    </source>
</evidence>
<dbReference type="NCBIfam" id="NF005812">
    <property type="entry name" value="PRK07678.1"/>
    <property type="match status" value="1"/>
</dbReference>
<dbReference type="PANTHER" id="PTHR43094:SF1">
    <property type="entry name" value="AMINOTRANSFERASE CLASS-III"/>
    <property type="match status" value="1"/>
</dbReference>
<comment type="cofactor">
    <cofactor evidence="1">
        <name>pyridoxal 5'-phosphate</name>
        <dbReference type="ChEBI" id="CHEBI:597326"/>
    </cofactor>
</comment>
<dbReference type="CDD" id="cd00610">
    <property type="entry name" value="OAT_like"/>
    <property type="match status" value="1"/>
</dbReference>
<reference evidence="7 8" key="1">
    <citation type="submission" date="2016-10" db="EMBL/GenBank/DDBJ databases">
        <authorList>
            <person name="de Groot N.N."/>
        </authorList>
    </citation>
    <scope>NUCLEOTIDE SEQUENCE [LARGE SCALE GENOMIC DNA]</scope>
    <source>
        <strain evidence="7 8">DSM 29340</strain>
    </source>
</reference>
<dbReference type="Gene3D" id="3.90.1150.10">
    <property type="entry name" value="Aspartate Aminotransferase, domain 1"/>
    <property type="match status" value="1"/>
</dbReference>
<evidence type="ECO:0000313" key="7">
    <source>
        <dbReference type="EMBL" id="SEK04583.1"/>
    </source>
</evidence>
<dbReference type="Proteomes" id="UP000199379">
    <property type="component" value="Unassembled WGS sequence"/>
</dbReference>
<dbReference type="InterPro" id="IPR015421">
    <property type="entry name" value="PyrdxlP-dep_Trfase_major"/>
</dbReference>
<evidence type="ECO:0000256" key="1">
    <source>
        <dbReference type="ARBA" id="ARBA00001933"/>
    </source>
</evidence>
<dbReference type="Gene3D" id="3.40.640.10">
    <property type="entry name" value="Type I PLP-dependent aspartate aminotransferase-like (Major domain)"/>
    <property type="match status" value="1"/>
</dbReference>
<dbReference type="InterPro" id="IPR049704">
    <property type="entry name" value="Aminotrans_3_PPA_site"/>
</dbReference>